<gene>
    <name evidence="9" type="ORF">BW143_10425</name>
</gene>
<dbReference type="OrthoDB" id="478565at2"/>
<keyword evidence="3" id="KW-1003">Cell membrane</keyword>
<dbReference type="PANTHER" id="PTHR23521:SF2">
    <property type="entry name" value="TRANSPORTER MFS SUPERFAMILY"/>
    <property type="match status" value="1"/>
</dbReference>
<feature type="transmembrane region" description="Helical" evidence="7">
    <location>
        <begin position="38"/>
        <end position="59"/>
    </location>
</feature>
<dbReference type="AlphaFoldDB" id="A0A1R1QLP2"/>
<dbReference type="RefSeq" id="WP_076762393.1">
    <property type="nucleotide sequence ID" value="NZ_JARMMI010000018.1"/>
</dbReference>
<evidence type="ECO:0000256" key="7">
    <source>
        <dbReference type="SAM" id="Phobius"/>
    </source>
</evidence>
<name>A0A1R1QLP2_9BACI</name>
<dbReference type="PROSITE" id="PS50850">
    <property type="entry name" value="MFS"/>
    <property type="match status" value="1"/>
</dbReference>
<evidence type="ECO:0000313" key="10">
    <source>
        <dbReference type="Proteomes" id="UP000187367"/>
    </source>
</evidence>
<dbReference type="InterPro" id="IPR020846">
    <property type="entry name" value="MFS_dom"/>
</dbReference>
<keyword evidence="10" id="KW-1185">Reference proteome</keyword>
<feature type="transmembrane region" description="Helical" evidence="7">
    <location>
        <begin position="157"/>
        <end position="177"/>
    </location>
</feature>
<evidence type="ECO:0000256" key="1">
    <source>
        <dbReference type="ARBA" id="ARBA00004651"/>
    </source>
</evidence>
<comment type="caution">
    <text evidence="9">The sequence shown here is derived from an EMBL/GenBank/DDBJ whole genome shotgun (WGS) entry which is preliminary data.</text>
</comment>
<comment type="subcellular location">
    <subcellularLocation>
        <location evidence="1">Cell membrane</location>
        <topology evidence="1">Multi-pass membrane protein</topology>
    </subcellularLocation>
</comment>
<evidence type="ECO:0000256" key="6">
    <source>
        <dbReference type="ARBA" id="ARBA00023136"/>
    </source>
</evidence>
<evidence type="ECO:0000256" key="2">
    <source>
        <dbReference type="ARBA" id="ARBA00022448"/>
    </source>
</evidence>
<proteinExistence type="predicted"/>
<feature type="transmembrane region" description="Helical" evidence="7">
    <location>
        <begin position="71"/>
        <end position="89"/>
    </location>
</feature>
<feature type="domain" description="Major facilitator superfamily (MFS) profile" evidence="8">
    <location>
        <begin position="5"/>
        <end position="382"/>
    </location>
</feature>
<accession>A0A1R1QLP2</accession>
<feature type="transmembrane region" description="Helical" evidence="7">
    <location>
        <begin position="359"/>
        <end position="377"/>
    </location>
</feature>
<dbReference type="Pfam" id="PF07690">
    <property type="entry name" value="MFS_1"/>
    <property type="match status" value="1"/>
</dbReference>
<dbReference type="PANTHER" id="PTHR23521">
    <property type="entry name" value="TRANSPORTER MFS SUPERFAMILY"/>
    <property type="match status" value="1"/>
</dbReference>
<dbReference type="InterPro" id="IPR011701">
    <property type="entry name" value="MFS"/>
</dbReference>
<accession>A0A1R1RPT1</accession>
<keyword evidence="2" id="KW-0813">Transport</keyword>
<evidence type="ECO:0000256" key="5">
    <source>
        <dbReference type="ARBA" id="ARBA00022989"/>
    </source>
</evidence>
<dbReference type="GO" id="GO:0022857">
    <property type="term" value="F:transmembrane transporter activity"/>
    <property type="evidence" value="ECO:0007669"/>
    <property type="project" value="InterPro"/>
</dbReference>
<feature type="transmembrane region" description="Helical" evidence="7">
    <location>
        <begin position="270"/>
        <end position="287"/>
    </location>
</feature>
<feature type="transmembrane region" description="Helical" evidence="7">
    <location>
        <begin position="198"/>
        <end position="218"/>
    </location>
</feature>
<dbReference type="CDD" id="cd17477">
    <property type="entry name" value="MFS_YcaD_like"/>
    <property type="match status" value="1"/>
</dbReference>
<sequence length="396" mass="42949">MSRFHFFILVLIVSISGFSQGMLLPVISVIFEQEGHSAALNGLHATGLYIGVLIASPFMEAPLRKLGFKPLIIIGGVMVAASLFSFVFIKSYLTWFFLRLLIGIGDHMLHFSTQTWVTTLSSEQNRGRNISLYGLSFGLGFAAGPFLTPLVEISPSLPFIISGAFSLLAWMFVFCLGNDFPEKSAVSDTRADSSLKRFSHAFLLGWVAFLPTFGYGFLETALNGNFPVYALRSGISVEGVSIILPAFAIGSIVFQYPLGIMSDTFGRRNVLLVILAIGASCFFAAGLSESVLFLAICFFVAGMAVGSTFSLGISFMADLLPKHLLPAGNLMCGITFSIGSIFGPVAGGWYMQRFENGNLFYLITSVMAVIWIGVLFGKSKNLKGIVEQSNAEFHRT</sequence>
<dbReference type="Proteomes" id="UP000187367">
    <property type="component" value="Unassembled WGS sequence"/>
</dbReference>
<dbReference type="Gene3D" id="1.20.1250.20">
    <property type="entry name" value="MFS general substrate transporter like domains"/>
    <property type="match status" value="2"/>
</dbReference>
<dbReference type="EMBL" id="MTJL01000018">
    <property type="protein sequence ID" value="OMI05579.1"/>
    <property type="molecule type" value="Genomic_DNA"/>
</dbReference>
<feature type="transmembrane region" description="Helical" evidence="7">
    <location>
        <begin position="238"/>
        <end position="258"/>
    </location>
</feature>
<feature type="transmembrane region" description="Helical" evidence="7">
    <location>
        <begin position="293"/>
        <end position="315"/>
    </location>
</feature>
<reference evidence="9 10" key="1">
    <citation type="submission" date="2017-01" db="EMBL/GenBank/DDBJ databases">
        <title>Bacillus phylogenomics.</title>
        <authorList>
            <person name="Dunlap C."/>
        </authorList>
    </citation>
    <scope>NUCLEOTIDE SEQUENCE [LARGE SCALE GENOMIC DNA]</scope>
    <source>
        <strain evidence="9 10">NRRL B-41282</strain>
    </source>
</reference>
<evidence type="ECO:0000313" key="9">
    <source>
        <dbReference type="EMBL" id="OMI05579.1"/>
    </source>
</evidence>
<organism evidence="9 10">
    <name type="scientific">Bacillus swezeyi</name>
    <dbReference type="NCBI Taxonomy" id="1925020"/>
    <lineage>
        <taxon>Bacteria</taxon>
        <taxon>Bacillati</taxon>
        <taxon>Bacillota</taxon>
        <taxon>Bacilli</taxon>
        <taxon>Bacillales</taxon>
        <taxon>Bacillaceae</taxon>
        <taxon>Bacillus</taxon>
    </lineage>
</organism>
<feature type="transmembrane region" description="Helical" evidence="7">
    <location>
        <begin position="130"/>
        <end position="151"/>
    </location>
</feature>
<dbReference type="InterPro" id="IPR036259">
    <property type="entry name" value="MFS_trans_sf"/>
</dbReference>
<keyword evidence="5 7" id="KW-1133">Transmembrane helix</keyword>
<dbReference type="SUPFAM" id="SSF103473">
    <property type="entry name" value="MFS general substrate transporter"/>
    <property type="match status" value="1"/>
</dbReference>
<keyword evidence="6 7" id="KW-0472">Membrane</keyword>
<protein>
    <submittedName>
        <fullName evidence="9">MFS transporter</fullName>
    </submittedName>
</protein>
<evidence type="ECO:0000256" key="3">
    <source>
        <dbReference type="ARBA" id="ARBA00022475"/>
    </source>
</evidence>
<keyword evidence="4 7" id="KW-0812">Transmembrane</keyword>
<feature type="transmembrane region" description="Helical" evidence="7">
    <location>
        <begin position="327"/>
        <end position="347"/>
    </location>
</feature>
<evidence type="ECO:0000259" key="8">
    <source>
        <dbReference type="PROSITE" id="PS50850"/>
    </source>
</evidence>
<dbReference type="GO" id="GO:0005886">
    <property type="term" value="C:plasma membrane"/>
    <property type="evidence" value="ECO:0007669"/>
    <property type="project" value="UniProtKB-SubCell"/>
</dbReference>
<feature type="transmembrane region" description="Helical" evidence="7">
    <location>
        <begin position="6"/>
        <end position="31"/>
    </location>
</feature>
<dbReference type="InterPro" id="IPR047200">
    <property type="entry name" value="MFS_YcaD-like"/>
</dbReference>
<evidence type="ECO:0000256" key="4">
    <source>
        <dbReference type="ARBA" id="ARBA00022692"/>
    </source>
</evidence>